<sequence length="82" mass="9390">MARAGIRITPVCSMRRECSSGMDDDYIAEFIVSTFLSGVHLLLATITEFRSFEFKTIYKEQLQICSGLDLFHGLELWKIILL</sequence>
<dbReference type="Proteomes" id="UP000887116">
    <property type="component" value="Unassembled WGS sequence"/>
</dbReference>
<gene>
    <name evidence="1" type="ORF">TNCT_91761</name>
</gene>
<comment type="caution">
    <text evidence="1">The sequence shown here is derived from an EMBL/GenBank/DDBJ whole genome shotgun (WGS) entry which is preliminary data.</text>
</comment>
<proteinExistence type="predicted"/>
<reference evidence="1" key="1">
    <citation type="submission" date="2020-07" db="EMBL/GenBank/DDBJ databases">
        <title>Multicomponent nature underlies the extraordinary mechanical properties of spider dragline silk.</title>
        <authorList>
            <person name="Kono N."/>
            <person name="Nakamura H."/>
            <person name="Mori M."/>
            <person name="Yoshida Y."/>
            <person name="Ohtoshi R."/>
            <person name="Malay A.D."/>
            <person name="Moran D.A.P."/>
            <person name="Tomita M."/>
            <person name="Numata K."/>
            <person name="Arakawa K."/>
        </authorList>
    </citation>
    <scope>NUCLEOTIDE SEQUENCE</scope>
</reference>
<accession>A0A8X6GZJ9</accession>
<evidence type="ECO:0000313" key="2">
    <source>
        <dbReference type="Proteomes" id="UP000887116"/>
    </source>
</evidence>
<dbReference type="EMBL" id="BMAO01007186">
    <property type="protein sequence ID" value="GFR14222.1"/>
    <property type="molecule type" value="Genomic_DNA"/>
</dbReference>
<evidence type="ECO:0000313" key="1">
    <source>
        <dbReference type="EMBL" id="GFR14222.1"/>
    </source>
</evidence>
<name>A0A8X6GZJ9_TRICU</name>
<protein>
    <submittedName>
        <fullName evidence="1">Uncharacterized protein</fullName>
    </submittedName>
</protein>
<organism evidence="1 2">
    <name type="scientific">Trichonephila clavata</name>
    <name type="common">Joro spider</name>
    <name type="synonym">Nephila clavata</name>
    <dbReference type="NCBI Taxonomy" id="2740835"/>
    <lineage>
        <taxon>Eukaryota</taxon>
        <taxon>Metazoa</taxon>
        <taxon>Ecdysozoa</taxon>
        <taxon>Arthropoda</taxon>
        <taxon>Chelicerata</taxon>
        <taxon>Arachnida</taxon>
        <taxon>Araneae</taxon>
        <taxon>Araneomorphae</taxon>
        <taxon>Entelegynae</taxon>
        <taxon>Araneoidea</taxon>
        <taxon>Nephilidae</taxon>
        <taxon>Trichonephila</taxon>
    </lineage>
</organism>
<dbReference type="AlphaFoldDB" id="A0A8X6GZJ9"/>
<keyword evidence="2" id="KW-1185">Reference proteome</keyword>
<dbReference type="OrthoDB" id="10299003at2759"/>